<evidence type="ECO:0000256" key="1">
    <source>
        <dbReference type="ARBA" id="ARBA00004167"/>
    </source>
</evidence>
<keyword evidence="5 14" id="KW-0121">Carboxypeptidase</keyword>
<dbReference type="Gene3D" id="3.40.710.10">
    <property type="entry name" value="DD-peptidase/beta-lactamase superfamily"/>
    <property type="match status" value="1"/>
</dbReference>
<dbReference type="RefSeq" id="WP_133737033.1">
    <property type="nucleotide sequence ID" value="NZ_SOAX01000007.1"/>
</dbReference>
<dbReference type="InterPro" id="IPR036138">
    <property type="entry name" value="PBP_dimer_sf"/>
</dbReference>
<evidence type="ECO:0000256" key="7">
    <source>
        <dbReference type="ARBA" id="ARBA00022692"/>
    </source>
</evidence>
<gene>
    <name evidence="14" type="primary">mrdA</name>
    <name evidence="17" type="ORF">DES49_2807</name>
</gene>
<dbReference type="EC" id="3.4.16.4" evidence="14"/>
<comment type="catalytic activity">
    <reaction evidence="14">
        <text>Preferential cleavage: (Ac)2-L-Lys-D-Ala-|-D-Ala. Also transpeptidation of peptidyl-alanyl moieties that are N-acyl substituents of D-alanine.</text>
        <dbReference type="EC" id="3.4.16.4"/>
    </reaction>
</comment>
<dbReference type="Gene3D" id="3.90.1310.10">
    <property type="entry name" value="Penicillin-binding protein 2a (Domain 2)"/>
    <property type="match status" value="1"/>
</dbReference>
<dbReference type="PANTHER" id="PTHR30627">
    <property type="entry name" value="PEPTIDOGLYCAN D,D-TRANSPEPTIDASE"/>
    <property type="match status" value="1"/>
</dbReference>
<dbReference type="GO" id="GO:0071555">
    <property type="term" value="P:cell wall organization"/>
    <property type="evidence" value="ECO:0007669"/>
    <property type="project" value="UniProtKB-KW"/>
</dbReference>
<dbReference type="GO" id="GO:0009252">
    <property type="term" value="P:peptidoglycan biosynthetic process"/>
    <property type="evidence" value="ECO:0007669"/>
    <property type="project" value="UniProtKB-UniRule"/>
</dbReference>
<dbReference type="InterPro" id="IPR001460">
    <property type="entry name" value="PCN-bd_Tpept"/>
</dbReference>
<protein>
    <recommendedName>
        <fullName evidence="14">Peptidoglycan D,D-transpeptidase MrdA</fullName>
        <ecNumber evidence="14">3.4.16.4</ecNumber>
    </recommendedName>
    <alternativeName>
        <fullName evidence="14">Penicillin-binding protein 2</fullName>
        <shortName evidence="14">PBP-2</shortName>
    </alternativeName>
</protein>
<dbReference type="InterPro" id="IPR012338">
    <property type="entry name" value="Beta-lactam/transpept-like"/>
</dbReference>
<reference evidence="17 18" key="1">
    <citation type="submission" date="2019-03" db="EMBL/GenBank/DDBJ databases">
        <title>Genomic Encyclopedia of Type Strains, Phase IV (KMG-IV): sequencing the most valuable type-strain genomes for metagenomic binning, comparative biology and taxonomic classification.</title>
        <authorList>
            <person name="Goeker M."/>
        </authorList>
    </citation>
    <scope>NUCLEOTIDE SEQUENCE [LARGE SCALE GENOMIC DNA]</scope>
    <source>
        <strain evidence="17 18">DSM 15505</strain>
    </source>
</reference>
<evidence type="ECO:0000259" key="16">
    <source>
        <dbReference type="Pfam" id="PF03717"/>
    </source>
</evidence>
<keyword evidence="13 14" id="KW-0961">Cell wall biogenesis/degradation</keyword>
<evidence type="ECO:0000256" key="10">
    <source>
        <dbReference type="ARBA" id="ARBA00022984"/>
    </source>
</evidence>
<evidence type="ECO:0000256" key="5">
    <source>
        <dbReference type="ARBA" id="ARBA00022645"/>
    </source>
</evidence>
<evidence type="ECO:0000256" key="8">
    <source>
        <dbReference type="ARBA" id="ARBA00022801"/>
    </source>
</evidence>
<comment type="function">
    <text evidence="14">Catalyzes cross-linking of the peptidoglycan cell wall.</text>
</comment>
<dbReference type="GO" id="GO:0009002">
    <property type="term" value="F:serine-type D-Ala-D-Ala carboxypeptidase activity"/>
    <property type="evidence" value="ECO:0007669"/>
    <property type="project" value="UniProtKB-UniRule"/>
</dbReference>
<sequence>MHWGTLRDTAQEKRLFQTRAFVAILVVVVITLLLLGRFYYLQVIAHETYTTLSDRNRVQVQPVSPTRGLIYDRNGILLAENRPVFSLTILPERVDDMEALLADIQEIVDVREEDIENFRQRLNERRRPFEAVALRYHLTEDEMARLAVNRHRLPGVETDARLVRYYPYGKLTSHVLGYVGRINKQDMQRLDSVRYAGANYTGKTGLERVYEDELHGEVGYQNVEINARGRVMRVLEREDPEPGGDLTINLDIRLQHIAQEAMGDRRGAIVAINPETGGILAQVSTPGFDTNKFVTGIDHESYASLRDSKDTPLFNRATRGQYPPGSTVKPFLALAGLDSDTVTKSRVVHDPGYYQLPNSSQVFRNWKRGGHGDTTLADAITLSSDTYFYDMAHNMGVDLMAGYLRRFGFGSVTSLDVRDERSGILPTPEWKRRVQGEVWYPGDTVNMGIGQGYFLATPMQLAAATSVMASRGERLAPRHLRSVGGELPGRHLLPDVVRPPLELGRESDWDYVIDAMVDVVHGSEGTARGINRGMEYKMAGKTGTSQVFSLDGGEYDEDELKERMKDHGLFIAFAPAGDPQIAVSVLVENGGSGSTSAAPVARQVMDAWINGFPEVMTEQAIPGAMQEAELPDE</sequence>
<feature type="active site" description="Acyl-ester intermediate" evidence="14">
    <location>
        <position position="326"/>
    </location>
</feature>
<evidence type="ECO:0000256" key="3">
    <source>
        <dbReference type="ARBA" id="ARBA00022475"/>
    </source>
</evidence>
<comment type="subcellular location">
    <subcellularLocation>
        <location evidence="14">Cell inner membrane</location>
        <topology evidence="14">Single-pass membrane protein</topology>
    </subcellularLocation>
    <subcellularLocation>
        <location evidence="2">Cell membrane</location>
    </subcellularLocation>
    <subcellularLocation>
        <location evidence="1">Membrane</location>
        <topology evidence="1">Single-pass membrane protein</topology>
    </subcellularLocation>
</comment>
<evidence type="ECO:0000259" key="15">
    <source>
        <dbReference type="Pfam" id="PF00905"/>
    </source>
</evidence>
<keyword evidence="10 14" id="KW-0573">Peptidoglycan synthesis</keyword>
<dbReference type="InterPro" id="IPR050515">
    <property type="entry name" value="Beta-lactam/transpept"/>
</dbReference>
<evidence type="ECO:0000256" key="4">
    <source>
        <dbReference type="ARBA" id="ARBA00022519"/>
    </source>
</evidence>
<comment type="caution">
    <text evidence="14">Lacks conserved residue(s) required for the propagation of feature annotation.</text>
</comment>
<dbReference type="SUPFAM" id="SSF56519">
    <property type="entry name" value="Penicillin binding protein dimerisation domain"/>
    <property type="match status" value="1"/>
</dbReference>
<dbReference type="PANTHER" id="PTHR30627:SF2">
    <property type="entry name" value="PEPTIDOGLYCAN D,D-TRANSPEPTIDASE MRDA"/>
    <property type="match status" value="1"/>
</dbReference>
<dbReference type="Pfam" id="PF00905">
    <property type="entry name" value="Transpeptidase"/>
    <property type="match status" value="1"/>
</dbReference>
<name>A0A4R7JJT3_9GAMM</name>
<dbReference type="Pfam" id="PF03717">
    <property type="entry name" value="PBP_dimer"/>
    <property type="match status" value="1"/>
</dbReference>
<dbReference type="UniPathway" id="UPA00219"/>
<keyword evidence="3 14" id="KW-1003">Cell membrane</keyword>
<keyword evidence="9 14" id="KW-0133">Cell shape</keyword>
<evidence type="ECO:0000256" key="2">
    <source>
        <dbReference type="ARBA" id="ARBA00004236"/>
    </source>
</evidence>
<dbReference type="Gene3D" id="3.30.1390.30">
    <property type="entry name" value="Penicillin-binding protein 2a, domain 3"/>
    <property type="match status" value="1"/>
</dbReference>
<evidence type="ECO:0000256" key="13">
    <source>
        <dbReference type="ARBA" id="ARBA00023316"/>
    </source>
</evidence>
<proteinExistence type="inferred from homology"/>
<keyword evidence="11 14" id="KW-1133">Transmembrane helix</keyword>
<comment type="pathway">
    <text evidence="14">Cell wall biogenesis; peptidoglycan biosynthesis.</text>
</comment>
<accession>A0A4R7JJT3</accession>
<dbReference type="Proteomes" id="UP000295830">
    <property type="component" value="Unassembled WGS sequence"/>
</dbReference>
<evidence type="ECO:0000256" key="14">
    <source>
        <dbReference type="HAMAP-Rule" id="MF_02081"/>
    </source>
</evidence>
<evidence type="ECO:0000313" key="17">
    <source>
        <dbReference type="EMBL" id="TDT37844.1"/>
    </source>
</evidence>
<feature type="domain" description="Penicillin-binding protein dimerisation" evidence="16">
    <location>
        <begin position="63"/>
        <end position="234"/>
    </location>
</feature>
<comment type="caution">
    <text evidence="17">The sequence shown here is derived from an EMBL/GenBank/DDBJ whole genome shotgun (WGS) entry which is preliminary data.</text>
</comment>
<feature type="domain" description="Penicillin-binding protein transpeptidase" evidence="15">
    <location>
        <begin position="267"/>
        <end position="606"/>
    </location>
</feature>
<keyword evidence="12 14" id="KW-0472">Membrane</keyword>
<dbReference type="AlphaFoldDB" id="A0A4R7JJT3"/>
<keyword evidence="6 14" id="KW-0645">Protease</keyword>
<dbReference type="NCBIfam" id="TIGR03423">
    <property type="entry name" value="pbp2_mrdA"/>
    <property type="match status" value="1"/>
</dbReference>
<dbReference type="GO" id="GO:0008658">
    <property type="term" value="F:penicillin binding"/>
    <property type="evidence" value="ECO:0007669"/>
    <property type="project" value="UniProtKB-UniRule"/>
</dbReference>
<dbReference type="GO" id="GO:0005886">
    <property type="term" value="C:plasma membrane"/>
    <property type="evidence" value="ECO:0007669"/>
    <property type="project" value="UniProtKB-SubCell"/>
</dbReference>
<keyword evidence="18" id="KW-1185">Reference proteome</keyword>
<evidence type="ECO:0000256" key="9">
    <source>
        <dbReference type="ARBA" id="ARBA00022960"/>
    </source>
</evidence>
<keyword evidence="8 14" id="KW-0378">Hydrolase</keyword>
<dbReference type="GO" id="GO:0071972">
    <property type="term" value="F:peptidoglycan L,D-transpeptidase activity"/>
    <property type="evidence" value="ECO:0007669"/>
    <property type="project" value="TreeGrafter"/>
</dbReference>
<dbReference type="GO" id="GO:0008360">
    <property type="term" value="P:regulation of cell shape"/>
    <property type="evidence" value="ECO:0007669"/>
    <property type="project" value="UniProtKB-KW"/>
</dbReference>
<dbReference type="InterPro" id="IPR017790">
    <property type="entry name" value="Penicillin-binding_protein_2"/>
</dbReference>
<evidence type="ECO:0000256" key="12">
    <source>
        <dbReference type="ARBA" id="ARBA00023136"/>
    </source>
</evidence>
<dbReference type="InterPro" id="IPR005311">
    <property type="entry name" value="PBP_dimer"/>
</dbReference>
<dbReference type="OrthoDB" id="9766847at2"/>
<dbReference type="SUPFAM" id="SSF56601">
    <property type="entry name" value="beta-lactamase/transpeptidase-like"/>
    <property type="match status" value="1"/>
</dbReference>
<keyword evidence="7 14" id="KW-0812">Transmembrane</keyword>
<evidence type="ECO:0000313" key="18">
    <source>
        <dbReference type="Proteomes" id="UP000295830"/>
    </source>
</evidence>
<keyword evidence="4 14" id="KW-0997">Cell inner membrane</keyword>
<evidence type="ECO:0000256" key="11">
    <source>
        <dbReference type="ARBA" id="ARBA00022989"/>
    </source>
</evidence>
<comment type="similarity">
    <text evidence="14">Belongs to the transpeptidase family. MrdA subfamily.</text>
</comment>
<feature type="transmembrane region" description="Helical" evidence="14">
    <location>
        <begin position="20"/>
        <end position="40"/>
    </location>
</feature>
<dbReference type="GO" id="GO:0006508">
    <property type="term" value="P:proteolysis"/>
    <property type="evidence" value="ECO:0007669"/>
    <property type="project" value="UniProtKB-KW"/>
</dbReference>
<dbReference type="EMBL" id="SOAX01000007">
    <property type="protein sequence ID" value="TDT37844.1"/>
    <property type="molecule type" value="Genomic_DNA"/>
</dbReference>
<organism evidence="17 18">
    <name type="scientific">Halospina denitrificans</name>
    <dbReference type="NCBI Taxonomy" id="332522"/>
    <lineage>
        <taxon>Bacteria</taxon>
        <taxon>Pseudomonadati</taxon>
        <taxon>Pseudomonadota</taxon>
        <taxon>Gammaproteobacteria</taxon>
        <taxon>Halospina</taxon>
    </lineage>
</organism>
<evidence type="ECO:0000256" key="6">
    <source>
        <dbReference type="ARBA" id="ARBA00022670"/>
    </source>
</evidence>
<dbReference type="HAMAP" id="MF_02081">
    <property type="entry name" value="MrdA_transpept"/>
    <property type="match status" value="1"/>
</dbReference>